<gene>
    <name evidence="2" type="ORF">GRI35_00615</name>
</gene>
<evidence type="ECO:0000256" key="1">
    <source>
        <dbReference type="SAM" id="SignalP"/>
    </source>
</evidence>
<reference evidence="2 3" key="1">
    <citation type="submission" date="2019-12" db="EMBL/GenBank/DDBJ databases">
        <title>Genomic-based taxomic classification of the family Erythrobacteraceae.</title>
        <authorList>
            <person name="Xu L."/>
        </authorList>
    </citation>
    <scope>NUCLEOTIDE SEQUENCE [LARGE SCALE GENOMIC DNA]</scope>
    <source>
        <strain evidence="2 3">KCTC 42006</strain>
    </source>
</reference>
<proteinExistence type="predicted"/>
<dbReference type="RefSeq" id="WP_160612231.1">
    <property type="nucleotide sequence ID" value="NZ_JAUFQM010000001.1"/>
</dbReference>
<dbReference type="AlphaFoldDB" id="A0A844Z513"/>
<keyword evidence="1" id="KW-0732">Signal</keyword>
<name>A0A844Z513_9SPHN</name>
<organism evidence="2 3">
    <name type="scientific">Pontixanthobacter aestiaquae</name>
    <dbReference type="NCBI Taxonomy" id="1509367"/>
    <lineage>
        <taxon>Bacteria</taxon>
        <taxon>Pseudomonadati</taxon>
        <taxon>Pseudomonadota</taxon>
        <taxon>Alphaproteobacteria</taxon>
        <taxon>Sphingomonadales</taxon>
        <taxon>Erythrobacteraceae</taxon>
        <taxon>Pontixanthobacter</taxon>
    </lineage>
</organism>
<accession>A0A844Z513</accession>
<protein>
    <submittedName>
        <fullName evidence="2">Uncharacterized protein</fullName>
    </submittedName>
</protein>
<comment type="caution">
    <text evidence="2">The sequence shown here is derived from an EMBL/GenBank/DDBJ whole genome shotgun (WGS) entry which is preliminary data.</text>
</comment>
<feature type="signal peptide" evidence="1">
    <location>
        <begin position="1"/>
        <end position="21"/>
    </location>
</feature>
<dbReference type="EMBL" id="WTYZ01000001">
    <property type="protein sequence ID" value="MXO81873.1"/>
    <property type="molecule type" value="Genomic_DNA"/>
</dbReference>
<feature type="chain" id="PRO_5032635671" evidence="1">
    <location>
        <begin position="22"/>
        <end position="380"/>
    </location>
</feature>
<dbReference type="Proteomes" id="UP000460290">
    <property type="component" value="Unassembled WGS sequence"/>
</dbReference>
<evidence type="ECO:0000313" key="3">
    <source>
        <dbReference type="Proteomes" id="UP000460290"/>
    </source>
</evidence>
<evidence type="ECO:0000313" key="2">
    <source>
        <dbReference type="EMBL" id="MXO81873.1"/>
    </source>
</evidence>
<sequence>MKSVWICLAALGAVFPLSAHAQEPAEQVTCDDAMVNRITATADSLSRNWNDEQLGAIANVRDQCMENPDIALGFGVALFHRTNAAQLTDAELLETLHLIWNEVLRIGTLDDQVERQAVLSELAQATMTKFLSFSEAHNGSTSTFFSQPSAAPQNCPPSETTIAIRLAENYTERGGGHQSGFLKALATACNNVPASRRAPIVWYGSHIKDRTKSTKTPEEKTALLNTSVAVIGNYLAGETAPTTESLAQSTLKAIAREMQDLGGLPDPTEAAFWEGRDELNAFRTLVVGRRIGEIWVDLEQSGEARTEEIRERIQKLHAFVKALDTATAPHGDSARAAAYEAFVRHKDGEFDKPRLTKWAKSKFVPPPEILYKPLKPNEVN</sequence>
<keyword evidence="3" id="KW-1185">Reference proteome</keyword>